<feature type="compositionally biased region" description="Basic and acidic residues" evidence="1">
    <location>
        <begin position="71"/>
        <end position="94"/>
    </location>
</feature>
<protein>
    <submittedName>
        <fullName evidence="4">Cell division protein FtsN</fullName>
    </submittedName>
</protein>
<accession>A0A1A8TS59</accession>
<keyword evidence="5" id="KW-1185">Reference proteome</keyword>
<dbReference type="RefSeq" id="WP_067018966.1">
    <property type="nucleotide sequence ID" value="NZ_FLOB01000011.1"/>
</dbReference>
<dbReference type="STRING" id="1792290.MSP8886_03588"/>
<feature type="region of interest" description="Disordered" evidence="1">
    <location>
        <begin position="1"/>
        <end position="27"/>
    </location>
</feature>
<dbReference type="GO" id="GO:0032153">
    <property type="term" value="C:cell division site"/>
    <property type="evidence" value="ECO:0007669"/>
    <property type="project" value="TreeGrafter"/>
</dbReference>
<dbReference type="InterPro" id="IPR007730">
    <property type="entry name" value="SPOR-like_dom"/>
</dbReference>
<keyword evidence="4" id="KW-0132">Cell division</keyword>
<dbReference type="EMBL" id="FLOB01000011">
    <property type="protein sequence ID" value="SBS36133.1"/>
    <property type="molecule type" value="Genomic_DNA"/>
</dbReference>
<dbReference type="GO" id="GO:0030428">
    <property type="term" value="C:cell septum"/>
    <property type="evidence" value="ECO:0007669"/>
    <property type="project" value="TreeGrafter"/>
</dbReference>
<keyword evidence="2" id="KW-0812">Transmembrane</keyword>
<evidence type="ECO:0000256" key="1">
    <source>
        <dbReference type="SAM" id="MobiDB-lite"/>
    </source>
</evidence>
<evidence type="ECO:0000313" key="4">
    <source>
        <dbReference type="EMBL" id="SBS36133.1"/>
    </source>
</evidence>
<proteinExistence type="predicted"/>
<dbReference type="GO" id="GO:0032506">
    <property type="term" value="P:cytokinetic process"/>
    <property type="evidence" value="ECO:0007669"/>
    <property type="project" value="TreeGrafter"/>
</dbReference>
<evidence type="ECO:0000256" key="2">
    <source>
        <dbReference type="SAM" id="Phobius"/>
    </source>
</evidence>
<keyword evidence="2" id="KW-1133">Transmembrane helix</keyword>
<evidence type="ECO:0000259" key="3">
    <source>
        <dbReference type="PROSITE" id="PS51724"/>
    </source>
</evidence>
<dbReference type="OrthoDB" id="8558195at2"/>
<dbReference type="PROSITE" id="PS51724">
    <property type="entry name" value="SPOR"/>
    <property type="match status" value="1"/>
</dbReference>
<gene>
    <name evidence="4" type="ORF">MSP8886_03588</name>
</gene>
<dbReference type="AlphaFoldDB" id="A0A1A8TS59"/>
<dbReference type="InterPro" id="IPR052521">
    <property type="entry name" value="Cell_div_SPOR-domain"/>
</dbReference>
<name>A0A1A8TS59_9GAMM</name>
<feature type="transmembrane region" description="Helical" evidence="2">
    <location>
        <begin position="32"/>
        <end position="49"/>
    </location>
</feature>
<dbReference type="Gene3D" id="3.30.70.1070">
    <property type="entry name" value="Sporulation related repeat"/>
    <property type="match status" value="1"/>
</dbReference>
<dbReference type="Proteomes" id="UP000092544">
    <property type="component" value="Unassembled WGS sequence"/>
</dbReference>
<feature type="domain" description="SPOR" evidence="3">
    <location>
        <begin position="126"/>
        <end position="208"/>
    </location>
</feature>
<sequence length="212" mass="24317">MFTPINIAAKGNRPKKGATRRTPPPPKRKTPWWLWIIVPVILIAFIYGLTKLSHVKQKPVTQPVPAAQPRIESKAAPKAETKKAEPQKAETKATAKKKESFDFYSILQDSEVKTGHVKAYQYEPRGEQDFLYMLQAASFRNPKDADRLRAKLILSGIVDTSVRKTISTKDGKPWYRVVIGPFNDRSRMNHIEDKLVDMRIESYPYKIKKENQ</sequence>
<evidence type="ECO:0000313" key="5">
    <source>
        <dbReference type="Proteomes" id="UP000092544"/>
    </source>
</evidence>
<feature type="region of interest" description="Disordered" evidence="1">
    <location>
        <begin position="60"/>
        <end position="94"/>
    </location>
</feature>
<dbReference type="InterPro" id="IPR036680">
    <property type="entry name" value="SPOR-like_sf"/>
</dbReference>
<keyword evidence="4" id="KW-0131">Cell cycle</keyword>
<dbReference type="Pfam" id="PF05036">
    <property type="entry name" value="SPOR"/>
    <property type="match status" value="1"/>
</dbReference>
<dbReference type="GO" id="GO:0042834">
    <property type="term" value="F:peptidoglycan binding"/>
    <property type="evidence" value="ECO:0007669"/>
    <property type="project" value="InterPro"/>
</dbReference>
<dbReference type="SUPFAM" id="SSF110997">
    <property type="entry name" value="Sporulation related repeat"/>
    <property type="match status" value="1"/>
</dbReference>
<dbReference type="PANTHER" id="PTHR38687">
    <property type="entry name" value="CELL DIVISION PROTEIN DEDD-RELATED"/>
    <property type="match status" value="1"/>
</dbReference>
<reference evidence="4 5" key="1">
    <citation type="submission" date="2016-06" db="EMBL/GenBank/DDBJ databases">
        <authorList>
            <person name="Kjaerup R.B."/>
            <person name="Dalgaard T.S."/>
            <person name="Juul-Madsen H.R."/>
        </authorList>
    </citation>
    <scope>NUCLEOTIDE SEQUENCE [LARGE SCALE GENOMIC DNA]</scope>
    <source>
        <strain evidence="4 5">CECT 8886</strain>
    </source>
</reference>
<organism evidence="4 5">
    <name type="scientific">Marinomonas spartinae</name>
    <dbReference type="NCBI Taxonomy" id="1792290"/>
    <lineage>
        <taxon>Bacteria</taxon>
        <taxon>Pseudomonadati</taxon>
        <taxon>Pseudomonadota</taxon>
        <taxon>Gammaproteobacteria</taxon>
        <taxon>Oceanospirillales</taxon>
        <taxon>Oceanospirillaceae</taxon>
        <taxon>Marinomonas</taxon>
    </lineage>
</organism>
<dbReference type="PANTHER" id="PTHR38687:SF1">
    <property type="entry name" value="CELL DIVISION PROTEIN DEDD"/>
    <property type="match status" value="1"/>
</dbReference>
<keyword evidence="2" id="KW-0472">Membrane</keyword>